<dbReference type="Proteomes" id="UP000295258">
    <property type="component" value="Unassembled WGS sequence"/>
</dbReference>
<protein>
    <recommendedName>
        <fullName evidence="3">Terpene synthase</fullName>
    </recommendedName>
</protein>
<dbReference type="Gene3D" id="1.10.600.10">
    <property type="entry name" value="Farnesyl Diphosphate Synthase"/>
    <property type="match status" value="1"/>
</dbReference>
<evidence type="ECO:0000313" key="1">
    <source>
        <dbReference type="EMBL" id="TDD01119.1"/>
    </source>
</evidence>
<comment type="caution">
    <text evidence="1">The sequence shown here is derived from an EMBL/GenBank/DDBJ whole genome shotgun (WGS) entry which is preliminary data.</text>
</comment>
<evidence type="ECO:0008006" key="3">
    <source>
        <dbReference type="Google" id="ProtNLM"/>
    </source>
</evidence>
<name>A0A4R4V7A3_9ACTN</name>
<dbReference type="AlphaFoldDB" id="A0A4R4V7A3"/>
<proteinExistence type="predicted"/>
<dbReference type="EMBL" id="SMKO01000082">
    <property type="protein sequence ID" value="TDD01119.1"/>
    <property type="molecule type" value="Genomic_DNA"/>
</dbReference>
<organism evidence="1 2">
    <name type="scientific">Nonomuraea deserti</name>
    <dbReference type="NCBI Taxonomy" id="1848322"/>
    <lineage>
        <taxon>Bacteria</taxon>
        <taxon>Bacillati</taxon>
        <taxon>Actinomycetota</taxon>
        <taxon>Actinomycetes</taxon>
        <taxon>Streptosporangiales</taxon>
        <taxon>Streptosporangiaceae</taxon>
        <taxon>Nonomuraea</taxon>
    </lineage>
</organism>
<dbReference type="SUPFAM" id="SSF48576">
    <property type="entry name" value="Terpenoid synthases"/>
    <property type="match status" value="1"/>
</dbReference>
<keyword evidence="2" id="KW-1185">Reference proteome</keyword>
<dbReference type="InterPro" id="IPR008949">
    <property type="entry name" value="Isoprenoid_synthase_dom_sf"/>
</dbReference>
<reference evidence="1 2" key="1">
    <citation type="submission" date="2019-03" db="EMBL/GenBank/DDBJ databases">
        <title>Draft genome sequences of novel Actinobacteria.</title>
        <authorList>
            <person name="Sahin N."/>
            <person name="Ay H."/>
            <person name="Saygin H."/>
        </authorList>
    </citation>
    <scope>NUCLEOTIDE SEQUENCE [LARGE SCALE GENOMIC DNA]</scope>
    <source>
        <strain evidence="1 2">KC310</strain>
    </source>
</reference>
<evidence type="ECO:0000313" key="2">
    <source>
        <dbReference type="Proteomes" id="UP000295258"/>
    </source>
</evidence>
<sequence>MVQYGYTSQVTDHAALDYFSIRNDLTDRLLVKSHQLAGVPEQDRSVVLAAAVGSVPEAARLLSSSTSLFPDGDSASSRLAFSCLSAAATFPRASRGQIADLGALTTILFGVDDIADGVAGAWSDRDVATLFGRLAGMVGGARPEAGGSKPMSEALHAWQAWCARFHDYAGAAVYAPSLMEHLELAGAAMARERLWATGGEPWPSYERYVDNGRLTILYHTWWLAALAICGPAPADAGHWHSIAPATDIGAECLRLANDVRTFERERSENKPNSVLILERAGLSTEAAIERVSAHIAVRNAAFDAALTRLPVVLAPLAEGQRRSVSFNGGWYMARDTHAYTVQDLARDMDTHAG</sequence>
<accession>A0A4R4V7A3</accession>
<dbReference type="Pfam" id="PF19086">
    <property type="entry name" value="Terpene_syn_C_2"/>
    <property type="match status" value="1"/>
</dbReference>
<gene>
    <name evidence="1" type="ORF">E1292_26785</name>
</gene>